<feature type="transmembrane region" description="Helical" evidence="1">
    <location>
        <begin position="64"/>
        <end position="91"/>
    </location>
</feature>
<keyword evidence="3" id="KW-1185">Reference proteome</keyword>
<dbReference type="AlphaFoldDB" id="A0A8R1ET21"/>
<keyword evidence="1" id="KW-0472">Membrane</keyword>
<reference evidence="2" key="2">
    <citation type="submission" date="2022-06" db="UniProtKB">
        <authorList>
            <consortium name="EnsemblMetazoa"/>
        </authorList>
    </citation>
    <scope>IDENTIFICATION</scope>
    <source>
        <strain evidence="2">DF5081</strain>
    </source>
</reference>
<evidence type="ECO:0000313" key="3">
    <source>
        <dbReference type="Proteomes" id="UP000005237"/>
    </source>
</evidence>
<name>A0A8R1ET21_CAEJA</name>
<organism evidence="2 3">
    <name type="scientific">Caenorhabditis japonica</name>
    <dbReference type="NCBI Taxonomy" id="281687"/>
    <lineage>
        <taxon>Eukaryota</taxon>
        <taxon>Metazoa</taxon>
        <taxon>Ecdysozoa</taxon>
        <taxon>Nematoda</taxon>
        <taxon>Chromadorea</taxon>
        <taxon>Rhabditida</taxon>
        <taxon>Rhabditina</taxon>
        <taxon>Rhabditomorpha</taxon>
        <taxon>Rhabditoidea</taxon>
        <taxon>Rhabditidae</taxon>
        <taxon>Peloderinae</taxon>
        <taxon>Caenorhabditis</taxon>
    </lineage>
</organism>
<evidence type="ECO:0000313" key="2">
    <source>
        <dbReference type="EnsemblMetazoa" id="CJA42222.1"/>
    </source>
</evidence>
<sequence>MLAMSYGASIRSLEQLQEQQERRSTVGNIGTTNNGMEKLKGPGSQMFQSTVNAVKSATSFFTGFYLYLTIGIGIGLIVLIIIGIIMVKVFFFKKTLQALINEVEVASNSDVEESELVQINALHEDEEEIMEEIAPPVRAKAALPPIFYFIPIVLHVVCATTDASPADMPYVRISIDDKALVAL</sequence>
<reference evidence="3" key="1">
    <citation type="submission" date="2010-08" db="EMBL/GenBank/DDBJ databases">
        <authorList>
            <consortium name="Caenorhabditis japonica Sequencing Consortium"/>
            <person name="Wilson R.K."/>
        </authorList>
    </citation>
    <scope>NUCLEOTIDE SEQUENCE [LARGE SCALE GENOMIC DNA]</scope>
    <source>
        <strain evidence="3">DF5081</strain>
    </source>
</reference>
<dbReference type="EnsemblMetazoa" id="CJA42222.1">
    <property type="protein sequence ID" value="CJA42222.1"/>
    <property type="gene ID" value="WBGene00218070"/>
</dbReference>
<proteinExistence type="predicted"/>
<keyword evidence="1" id="KW-0812">Transmembrane</keyword>
<keyword evidence="1" id="KW-1133">Transmembrane helix</keyword>
<dbReference type="Proteomes" id="UP000005237">
    <property type="component" value="Unassembled WGS sequence"/>
</dbReference>
<accession>A0A8R1ET21</accession>
<protein>
    <submittedName>
        <fullName evidence="2">Uncharacterized protein</fullName>
    </submittedName>
</protein>
<evidence type="ECO:0000256" key="1">
    <source>
        <dbReference type="SAM" id="Phobius"/>
    </source>
</evidence>